<protein>
    <submittedName>
        <fullName evidence="3">Uncharacterized protein</fullName>
    </submittedName>
</protein>
<name>A0A1Y1ZD64_9FUNG</name>
<organism evidence="3 4">
    <name type="scientific">Basidiobolus meristosporus CBS 931.73</name>
    <dbReference type="NCBI Taxonomy" id="1314790"/>
    <lineage>
        <taxon>Eukaryota</taxon>
        <taxon>Fungi</taxon>
        <taxon>Fungi incertae sedis</taxon>
        <taxon>Zoopagomycota</taxon>
        <taxon>Entomophthoromycotina</taxon>
        <taxon>Basidiobolomycetes</taxon>
        <taxon>Basidiobolales</taxon>
        <taxon>Basidiobolaceae</taxon>
        <taxon>Basidiobolus</taxon>
    </lineage>
</organism>
<feature type="transmembrane region" description="Helical" evidence="1">
    <location>
        <begin position="131"/>
        <end position="150"/>
    </location>
</feature>
<feature type="transmembrane region" description="Helical" evidence="1">
    <location>
        <begin position="20"/>
        <end position="39"/>
    </location>
</feature>
<sequence length="153" mass="16870">MDAVNPNASPFIFADNSNVRRSFIALFTFWIVWALLLIADHGLGFIGNDETTTATAANSEKPRRFNGTRSNVTRAQKVARNVFITMLWMIVASTLGFGLTHGSMVLVWIYFAVGLVWVLVDMVVVHRLIDAAFGVVEFTLALAVMGIGFSKGW</sequence>
<proteinExistence type="predicted"/>
<evidence type="ECO:0000313" key="3">
    <source>
        <dbReference type="EMBL" id="ORY08149.1"/>
    </source>
</evidence>
<feature type="transmembrane region" description="Helical" evidence="1">
    <location>
        <begin position="78"/>
        <end position="99"/>
    </location>
</feature>
<accession>A0A1Y1ZD64</accession>
<dbReference type="AlphaFoldDB" id="A0A1Y1ZD64"/>
<keyword evidence="1" id="KW-0472">Membrane</keyword>
<evidence type="ECO:0000313" key="2">
    <source>
        <dbReference type="EMBL" id="ORY08147.1"/>
    </source>
</evidence>
<gene>
    <name evidence="2" type="ORF">K493DRAFT_309951</name>
    <name evidence="3" type="ORF">K493DRAFT_309953</name>
</gene>
<dbReference type="OrthoDB" id="2446850at2759"/>
<keyword evidence="1" id="KW-0812">Transmembrane</keyword>
<dbReference type="EMBL" id="MCFE01000003">
    <property type="protein sequence ID" value="ORY08147.1"/>
    <property type="molecule type" value="Genomic_DNA"/>
</dbReference>
<evidence type="ECO:0000256" key="1">
    <source>
        <dbReference type="SAM" id="Phobius"/>
    </source>
</evidence>
<reference evidence="3 4" key="1">
    <citation type="submission" date="2016-07" db="EMBL/GenBank/DDBJ databases">
        <title>Pervasive Adenine N6-methylation of Active Genes in Fungi.</title>
        <authorList>
            <consortium name="DOE Joint Genome Institute"/>
            <person name="Mondo S.J."/>
            <person name="Dannebaum R.O."/>
            <person name="Kuo R.C."/>
            <person name="Labutti K."/>
            <person name="Haridas S."/>
            <person name="Kuo A."/>
            <person name="Salamov A."/>
            <person name="Ahrendt S.R."/>
            <person name="Lipzen A."/>
            <person name="Sullivan W."/>
            <person name="Andreopoulos W.B."/>
            <person name="Clum A."/>
            <person name="Lindquist E."/>
            <person name="Daum C."/>
            <person name="Ramamoorthy G.K."/>
            <person name="Gryganskyi A."/>
            <person name="Culley D."/>
            <person name="Magnuson J.K."/>
            <person name="James T.Y."/>
            <person name="O'Malley M.A."/>
            <person name="Stajich J.E."/>
            <person name="Spatafora J.W."/>
            <person name="Visel A."/>
            <person name="Grigoriev I.V."/>
        </authorList>
    </citation>
    <scope>NUCLEOTIDE SEQUENCE [LARGE SCALE GENOMIC DNA]</scope>
    <source>
        <strain evidence="3 4">CBS 931.73</strain>
    </source>
</reference>
<keyword evidence="4" id="KW-1185">Reference proteome</keyword>
<dbReference type="EMBL" id="MCFE01000003">
    <property type="protein sequence ID" value="ORY08149.1"/>
    <property type="molecule type" value="Genomic_DNA"/>
</dbReference>
<feature type="transmembrane region" description="Helical" evidence="1">
    <location>
        <begin position="105"/>
        <end position="124"/>
    </location>
</feature>
<dbReference type="InParanoid" id="A0A1Y1ZD64"/>
<comment type="caution">
    <text evidence="3">The sequence shown here is derived from an EMBL/GenBank/DDBJ whole genome shotgun (WGS) entry which is preliminary data.</text>
</comment>
<keyword evidence="1" id="KW-1133">Transmembrane helix</keyword>
<evidence type="ECO:0000313" key="4">
    <source>
        <dbReference type="Proteomes" id="UP000193498"/>
    </source>
</evidence>
<dbReference type="Proteomes" id="UP000193498">
    <property type="component" value="Unassembled WGS sequence"/>
</dbReference>